<keyword evidence="3" id="KW-1185">Reference proteome</keyword>
<feature type="non-terminal residue" evidence="2">
    <location>
        <position position="107"/>
    </location>
</feature>
<keyword evidence="1" id="KW-0175">Coiled coil</keyword>
<dbReference type="PANTHER" id="PTHR15721">
    <property type="entry name" value="KIAA0586 PROTEIN"/>
    <property type="match status" value="1"/>
</dbReference>
<proteinExistence type="predicted"/>
<evidence type="ECO:0000313" key="3">
    <source>
        <dbReference type="Proteomes" id="UP001162483"/>
    </source>
</evidence>
<dbReference type="InterPro" id="IPR029246">
    <property type="entry name" value="TALPID3"/>
</dbReference>
<evidence type="ECO:0000313" key="2">
    <source>
        <dbReference type="EMBL" id="CAI9551707.1"/>
    </source>
</evidence>
<dbReference type="Pfam" id="PF15324">
    <property type="entry name" value="TALPID3"/>
    <property type="match status" value="1"/>
</dbReference>
<reference evidence="2" key="1">
    <citation type="submission" date="2023-05" db="EMBL/GenBank/DDBJ databases">
        <authorList>
            <person name="Stuckert A."/>
        </authorList>
    </citation>
    <scope>NUCLEOTIDE SEQUENCE</scope>
</reference>
<organism evidence="2 3">
    <name type="scientific">Staurois parvus</name>
    <dbReference type="NCBI Taxonomy" id="386267"/>
    <lineage>
        <taxon>Eukaryota</taxon>
        <taxon>Metazoa</taxon>
        <taxon>Chordata</taxon>
        <taxon>Craniata</taxon>
        <taxon>Vertebrata</taxon>
        <taxon>Euteleostomi</taxon>
        <taxon>Amphibia</taxon>
        <taxon>Batrachia</taxon>
        <taxon>Anura</taxon>
        <taxon>Neobatrachia</taxon>
        <taxon>Ranoidea</taxon>
        <taxon>Ranidae</taxon>
        <taxon>Staurois</taxon>
    </lineage>
</organism>
<name>A0ABN9BW86_9NEOB</name>
<evidence type="ECO:0000256" key="1">
    <source>
        <dbReference type="SAM" id="Coils"/>
    </source>
</evidence>
<gene>
    <name evidence="2" type="ORF">SPARVUS_LOCUS3779544</name>
</gene>
<dbReference type="Proteomes" id="UP001162483">
    <property type="component" value="Unassembled WGS sequence"/>
</dbReference>
<accession>A0ABN9BW86</accession>
<dbReference type="EMBL" id="CATNWA010006239">
    <property type="protein sequence ID" value="CAI9551707.1"/>
    <property type="molecule type" value="Genomic_DNA"/>
</dbReference>
<feature type="coiled-coil region" evidence="1">
    <location>
        <begin position="73"/>
        <end position="100"/>
    </location>
</feature>
<protein>
    <submittedName>
        <fullName evidence="2">Uncharacterized protein</fullName>
    </submittedName>
</protein>
<dbReference type="PANTHER" id="PTHR15721:SF2">
    <property type="entry name" value="PROTEIN TALPID3"/>
    <property type="match status" value="1"/>
</dbReference>
<comment type="caution">
    <text evidence="2">The sequence shown here is derived from an EMBL/GenBank/DDBJ whole genome shotgun (WGS) entry which is preliminary data.</text>
</comment>
<sequence>MSPPALQCRKLMMYLQDLNRLKQEMQKLVKDAKQWTSQSEDLKPRVSSIMTSAPVFAPHSFRQSAVKLPKSRFEDAKRILREVQNRKKIFEDNLEAINRARNGTAWH</sequence>
<feature type="coiled-coil region" evidence="1">
    <location>
        <begin position="11"/>
        <end position="38"/>
    </location>
</feature>